<feature type="domain" description="Amidase" evidence="2">
    <location>
        <begin position="22"/>
        <end position="181"/>
    </location>
</feature>
<dbReference type="InterPro" id="IPR000120">
    <property type="entry name" value="Amidase"/>
</dbReference>
<dbReference type="InterPro" id="IPR020556">
    <property type="entry name" value="Amidase_CS"/>
</dbReference>
<comment type="similarity">
    <text evidence="1">Belongs to the amidase family.</text>
</comment>
<organism evidence="3 4">
    <name type="scientific">Pararhodobacter zhoushanensis</name>
    <dbReference type="NCBI Taxonomy" id="2479545"/>
    <lineage>
        <taxon>Bacteria</taxon>
        <taxon>Pseudomonadati</taxon>
        <taxon>Pseudomonadota</taxon>
        <taxon>Alphaproteobacteria</taxon>
        <taxon>Rhodobacterales</taxon>
        <taxon>Paracoccaceae</taxon>
        <taxon>Pararhodobacter</taxon>
    </lineage>
</organism>
<evidence type="ECO:0000256" key="1">
    <source>
        <dbReference type="ARBA" id="ARBA00009199"/>
    </source>
</evidence>
<proteinExistence type="inferred from homology"/>
<keyword evidence="4" id="KW-1185">Reference proteome</keyword>
<dbReference type="Pfam" id="PF01425">
    <property type="entry name" value="Amidase"/>
    <property type="match status" value="2"/>
</dbReference>
<dbReference type="InterPro" id="IPR036928">
    <property type="entry name" value="AS_sf"/>
</dbReference>
<sequence length="387" mass="40241">MSVPPTVAKHALVAPLDLGGDGLRVVVKDCIDIAGYATRCGSRAFDDAVPADRHAEVVQALLDAGCRITGKTNMHELAYGMTGVNEAYGTPVNPRWPDRIPGGSSSGSAVAVAAGICDFGVGTDTGGSVRQPAICCGVYGIKPTYGRISRKGLSPAASSLDCVGAFARDMDMLIAAMQAMDPSFAPVTLTTAPRLARIKAELDDEVGQALVYALMEGAPEVDYVTLPSLEAAFAAGMTVIGAETVAAFGHLLDEGAPLGADIRARLTASRAITPDQLAQAEAVRAAFTAEVDAVLATAEALITPALPMVPPTLTEAQDPKTVLPLTRFLRPFNLSGHPAIVIPSRRPSDGLPVGLQLVGRKYDDARLCAIAKWLAESLPAFKEKDAV</sequence>
<comment type="caution">
    <text evidence="3">The sequence shown here is derived from an EMBL/GenBank/DDBJ whole genome shotgun (WGS) entry which is preliminary data.</text>
</comment>
<dbReference type="EMBL" id="JAPDFL010000001">
    <property type="protein sequence ID" value="MCW1932249.1"/>
    <property type="molecule type" value="Genomic_DNA"/>
</dbReference>
<dbReference type="PANTHER" id="PTHR11895">
    <property type="entry name" value="TRANSAMIDASE"/>
    <property type="match status" value="1"/>
</dbReference>
<accession>A0ABT3GXH4</accession>
<dbReference type="InterPro" id="IPR023631">
    <property type="entry name" value="Amidase_dom"/>
</dbReference>
<dbReference type="Gene3D" id="3.90.1300.10">
    <property type="entry name" value="Amidase signature (AS) domain"/>
    <property type="match status" value="1"/>
</dbReference>
<dbReference type="Proteomes" id="UP001208938">
    <property type="component" value="Unassembled WGS sequence"/>
</dbReference>
<name>A0ABT3GXH4_9RHOB</name>
<dbReference type="RefSeq" id="WP_264505272.1">
    <property type="nucleotide sequence ID" value="NZ_JAPDFL010000001.1"/>
</dbReference>
<protein>
    <submittedName>
        <fullName evidence="3">Amidase</fullName>
    </submittedName>
</protein>
<evidence type="ECO:0000313" key="3">
    <source>
        <dbReference type="EMBL" id="MCW1932249.1"/>
    </source>
</evidence>
<dbReference type="PROSITE" id="PS00571">
    <property type="entry name" value="AMIDASES"/>
    <property type="match status" value="1"/>
</dbReference>
<evidence type="ECO:0000313" key="4">
    <source>
        <dbReference type="Proteomes" id="UP001208938"/>
    </source>
</evidence>
<gene>
    <name evidence="3" type="ORF">OKW52_08220</name>
</gene>
<feature type="domain" description="Amidase" evidence="2">
    <location>
        <begin position="273"/>
        <end position="368"/>
    </location>
</feature>
<evidence type="ECO:0000259" key="2">
    <source>
        <dbReference type="Pfam" id="PF01425"/>
    </source>
</evidence>
<dbReference type="PANTHER" id="PTHR11895:SF7">
    <property type="entry name" value="GLUTAMYL-TRNA(GLN) AMIDOTRANSFERASE SUBUNIT A, MITOCHONDRIAL"/>
    <property type="match status" value="1"/>
</dbReference>
<dbReference type="SUPFAM" id="SSF75304">
    <property type="entry name" value="Amidase signature (AS) enzymes"/>
    <property type="match status" value="1"/>
</dbReference>
<reference evidence="3 4" key="1">
    <citation type="submission" date="2022-10" db="EMBL/GenBank/DDBJ databases">
        <title>Pararhodobacter sp. nov., isolated from marine algae.</title>
        <authorList>
            <person name="Choi B.J."/>
            <person name="Kim J.M."/>
            <person name="Lee J.K."/>
            <person name="Choi D.G."/>
            <person name="Jeon C.O."/>
        </authorList>
    </citation>
    <scope>NUCLEOTIDE SEQUENCE [LARGE SCALE GENOMIC DNA]</scope>
    <source>
        <strain evidence="3 4">ZQ420</strain>
    </source>
</reference>